<keyword evidence="1" id="KW-0732">Signal</keyword>
<evidence type="ECO:0000313" key="3">
    <source>
        <dbReference type="Proteomes" id="UP000019486"/>
    </source>
</evidence>
<dbReference type="STRING" id="1385369.N825_32885"/>
<name>W9H3G6_9PROT</name>
<sequence length="197" mass="21790">MPVPVSRLPAFLFLAIMVSGLPAGCVSAERQYSSGENGPVDCGNFPIKSSRQDLKPDDGKTCFIVTDTNIQAVGTGYLRRFSRDGSVMIASLEVAGLHTYIVRKNVRELLSVFPEVKNTGVNWVEQPSMEVGDQKYETQKFSLNQQFHTCMGFSTYGNTAFLGYARGFYGYSCKHGSKGVISADDLRRDLEALDFRM</sequence>
<evidence type="ECO:0000313" key="2">
    <source>
        <dbReference type="EMBL" id="EWY40725.1"/>
    </source>
</evidence>
<dbReference type="Proteomes" id="UP000019486">
    <property type="component" value="Unassembled WGS sequence"/>
</dbReference>
<protein>
    <submittedName>
        <fullName evidence="2">Uncharacterized protein</fullName>
    </submittedName>
</protein>
<accession>W9H3G6</accession>
<reference evidence="2 3" key="1">
    <citation type="submission" date="2013-08" db="EMBL/GenBank/DDBJ databases">
        <title>The genome sequence of Skermanella stibiiresistens.</title>
        <authorList>
            <person name="Zhu W."/>
            <person name="Wang G."/>
        </authorList>
    </citation>
    <scope>NUCLEOTIDE SEQUENCE [LARGE SCALE GENOMIC DNA]</scope>
    <source>
        <strain evidence="2 3">SB22</strain>
    </source>
</reference>
<dbReference type="OrthoDB" id="7372933at2"/>
<keyword evidence="3" id="KW-1185">Reference proteome</keyword>
<dbReference type="EMBL" id="AVFL01000006">
    <property type="protein sequence ID" value="EWY40725.1"/>
    <property type="molecule type" value="Genomic_DNA"/>
</dbReference>
<comment type="caution">
    <text evidence="2">The sequence shown here is derived from an EMBL/GenBank/DDBJ whole genome shotgun (WGS) entry which is preliminary data.</text>
</comment>
<dbReference type="RefSeq" id="WP_157619080.1">
    <property type="nucleotide sequence ID" value="NZ_AVFL01000006.1"/>
</dbReference>
<organism evidence="2 3">
    <name type="scientific">Skermanella stibiiresistens SB22</name>
    <dbReference type="NCBI Taxonomy" id="1385369"/>
    <lineage>
        <taxon>Bacteria</taxon>
        <taxon>Pseudomonadati</taxon>
        <taxon>Pseudomonadota</taxon>
        <taxon>Alphaproteobacteria</taxon>
        <taxon>Rhodospirillales</taxon>
        <taxon>Azospirillaceae</taxon>
        <taxon>Skermanella</taxon>
    </lineage>
</organism>
<evidence type="ECO:0000256" key="1">
    <source>
        <dbReference type="SAM" id="SignalP"/>
    </source>
</evidence>
<dbReference type="AlphaFoldDB" id="W9H3G6"/>
<feature type="signal peptide" evidence="1">
    <location>
        <begin position="1"/>
        <end position="23"/>
    </location>
</feature>
<gene>
    <name evidence="2" type="ORF">N825_32885</name>
</gene>
<feature type="chain" id="PRO_5004921574" evidence="1">
    <location>
        <begin position="24"/>
        <end position="197"/>
    </location>
</feature>
<proteinExistence type="predicted"/>